<organism evidence="2">
    <name type="scientific">Tanacetum cinerariifolium</name>
    <name type="common">Dalmatian daisy</name>
    <name type="synonym">Chrysanthemum cinerariifolium</name>
    <dbReference type="NCBI Taxonomy" id="118510"/>
    <lineage>
        <taxon>Eukaryota</taxon>
        <taxon>Viridiplantae</taxon>
        <taxon>Streptophyta</taxon>
        <taxon>Embryophyta</taxon>
        <taxon>Tracheophyta</taxon>
        <taxon>Spermatophyta</taxon>
        <taxon>Magnoliopsida</taxon>
        <taxon>eudicotyledons</taxon>
        <taxon>Gunneridae</taxon>
        <taxon>Pentapetalae</taxon>
        <taxon>asterids</taxon>
        <taxon>campanulids</taxon>
        <taxon>Asterales</taxon>
        <taxon>Asteraceae</taxon>
        <taxon>Asteroideae</taxon>
        <taxon>Anthemideae</taxon>
        <taxon>Anthemidinae</taxon>
        <taxon>Tanacetum</taxon>
    </lineage>
</organism>
<reference evidence="2" key="1">
    <citation type="journal article" date="2019" name="Sci. Rep.">
        <title>Draft genome of Tanacetum cinerariifolium, the natural source of mosquito coil.</title>
        <authorList>
            <person name="Yamashiro T."/>
            <person name="Shiraishi A."/>
            <person name="Satake H."/>
            <person name="Nakayama K."/>
        </authorList>
    </citation>
    <scope>NUCLEOTIDE SEQUENCE</scope>
</reference>
<feature type="region of interest" description="Disordered" evidence="1">
    <location>
        <begin position="1"/>
        <end position="34"/>
    </location>
</feature>
<evidence type="ECO:0000313" key="2">
    <source>
        <dbReference type="EMBL" id="GEY91397.1"/>
    </source>
</evidence>
<name>A0A699HWA8_TANCI</name>
<comment type="caution">
    <text evidence="2">The sequence shown here is derived from an EMBL/GenBank/DDBJ whole genome shotgun (WGS) entry which is preliminary data.</text>
</comment>
<evidence type="ECO:0000256" key="1">
    <source>
        <dbReference type="SAM" id="MobiDB-lite"/>
    </source>
</evidence>
<feature type="compositionally biased region" description="Basic residues" evidence="1">
    <location>
        <begin position="1"/>
        <end position="11"/>
    </location>
</feature>
<gene>
    <name evidence="2" type="ORF">Tci_463371</name>
</gene>
<sequence length="126" mass="14853">MDHNRNMSHSRSRMEDNIAGPDMMRTRSSGLKGKVYGKPKMKIHIIWKQSQDYDTRFSGNDKPDEYRDDPTGNITSWIVMEWDPHEMKPELLILLMFSLLVEIRDPHEREPELSVHSQVFDIRLGN</sequence>
<dbReference type="AlphaFoldDB" id="A0A699HWA8"/>
<accession>A0A699HWA8</accession>
<dbReference type="EMBL" id="BKCJ010221900">
    <property type="protein sequence ID" value="GEY91397.1"/>
    <property type="molecule type" value="Genomic_DNA"/>
</dbReference>
<protein>
    <submittedName>
        <fullName evidence="2">Uncharacterized protein</fullName>
    </submittedName>
</protein>
<proteinExistence type="predicted"/>